<feature type="domain" description="CAAX prenyl protease 2/Lysostaphin resistance protein A-like" evidence="2">
    <location>
        <begin position="105"/>
        <end position="195"/>
    </location>
</feature>
<dbReference type="STRING" id="1117647.M5M_09465"/>
<sequence>MHASRARWLELIILFGLCPLVGFVGRHWLGSWMLPVLIGLAFACTWLILRDPGFKRFRLVNAGNLWPALKRRRAVFATGLAASALLFVSGAEAEWFRLPTQDTGSWLILLVAYPLLSVLPQELIFRTFFFHRYKKIIPSKKQRAWLSASVFAWAHIVYGNWVAVLLAFAGGVLFAFTYAKKRSTLACVVEHSLWGLWLFSFGLGEYLDANAL</sequence>
<feature type="transmembrane region" description="Helical" evidence="1">
    <location>
        <begin position="7"/>
        <end position="25"/>
    </location>
</feature>
<evidence type="ECO:0000256" key="1">
    <source>
        <dbReference type="SAM" id="Phobius"/>
    </source>
</evidence>
<evidence type="ECO:0000313" key="3">
    <source>
        <dbReference type="EMBL" id="AFU99078.1"/>
    </source>
</evidence>
<dbReference type="Pfam" id="PF02517">
    <property type="entry name" value="Rce1-like"/>
    <property type="match status" value="1"/>
</dbReference>
<gene>
    <name evidence="3" type="ordered locus">M5M_09465</name>
</gene>
<feature type="transmembrane region" description="Helical" evidence="1">
    <location>
        <begin position="150"/>
        <end position="176"/>
    </location>
</feature>
<dbReference type="InterPro" id="IPR003675">
    <property type="entry name" value="Rce1/LyrA-like_dom"/>
</dbReference>
<evidence type="ECO:0000313" key="4">
    <source>
        <dbReference type="Proteomes" id="UP000000466"/>
    </source>
</evidence>
<accession>K4KLW9</accession>
<keyword evidence="1" id="KW-0472">Membrane</keyword>
<protein>
    <submittedName>
        <fullName evidence="3">Abortive infection protein</fullName>
    </submittedName>
</protein>
<dbReference type="OrthoDB" id="9805801at2"/>
<dbReference type="AlphaFoldDB" id="K4KLW9"/>
<dbReference type="RefSeq" id="WP_015047242.1">
    <property type="nucleotide sequence ID" value="NC_018868.3"/>
</dbReference>
<evidence type="ECO:0000259" key="2">
    <source>
        <dbReference type="Pfam" id="PF02517"/>
    </source>
</evidence>
<dbReference type="EMBL" id="CP003746">
    <property type="protein sequence ID" value="AFU99078.1"/>
    <property type="molecule type" value="Genomic_DNA"/>
</dbReference>
<keyword evidence="4" id="KW-1185">Reference proteome</keyword>
<dbReference type="KEGG" id="saga:M5M_09465"/>
<dbReference type="GO" id="GO:0080120">
    <property type="term" value="P:CAAX-box protein maturation"/>
    <property type="evidence" value="ECO:0007669"/>
    <property type="project" value="UniProtKB-ARBA"/>
</dbReference>
<keyword evidence="1" id="KW-0812">Transmembrane</keyword>
<proteinExistence type="predicted"/>
<dbReference type="HOGENOM" id="CLU_090980_0_0_6"/>
<feature type="transmembrane region" description="Helical" evidence="1">
    <location>
        <begin position="74"/>
        <end position="93"/>
    </location>
</feature>
<keyword evidence="1" id="KW-1133">Transmembrane helix</keyword>
<feature type="transmembrane region" description="Helical" evidence="1">
    <location>
        <begin position="105"/>
        <end position="129"/>
    </location>
</feature>
<organism evidence="3 4">
    <name type="scientific">Simiduia agarivorans (strain DSM 21679 / JCM 13881 / BCRC 17597 / SA1)</name>
    <dbReference type="NCBI Taxonomy" id="1117647"/>
    <lineage>
        <taxon>Bacteria</taxon>
        <taxon>Pseudomonadati</taxon>
        <taxon>Pseudomonadota</taxon>
        <taxon>Gammaproteobacteria</taxon>
        <taxon>Cellvibrionales</taxon>
        <taxon>Cellvibrionaceae</taxon>
        <taxon>Simiduia</taxon>
    </lineage>
</organism>
<dbReference type="GO" id="GO:0004175">
    <property type="term" value="F:endopeptidase activity"/>
    <property type="evidence" value="ECO:0007669"/>
    <property type="project" value="UniProtKB-ARBA"/>
</dbReference>
<dbReference type="eggNOG" id="COG1266">
    <property type="taxonomic scope" value="Bacteria"/>
</dbReference>
<feature type="transmembrane region" description="Helical" evidence="1">
    <location>
        <begin position="31"/>
        <end position="49"/>
    </location>
</feature>
<name>K4KLW9_SIMAS</name>
<reference evidence="3 4" key="1">
    <citation type="journal article" date="2013" name="Genome Announc.">
        <title>Complete genome sequence of Simiduia agarivorans SA1(T), a marine bacterium able to degrade a variety of polysaccharides.</title>
        <authorList>
            <person name="Lin S.Y."/>
            <person name="Shieh W.Y."/>
            <person name="Chen J.S."/>
            <person name="Tang S.L."/>
        </authorList>
    </citation>
    <scope>NUCLEOTIDE SEQUENCE [LARGE SCALE GENOMIC DNA]</scope>
    <source>
        <strain evidence="4">DSM 21679 / JCM 13881 / BCRC 17597 / SA1</strain>
    </source>
</reference>
<dbReference type="Proteomes" id="UP000000466">
    <property type="component" value="Chromosome"/>
</dbReference>